<dbReference type="Proteomes" id="UP000239549">
    <property type="component" value="Unassembled WGS sequence"/>
</dbReference>
<accession>A0A2L2XDU5</accession>
<sequence length="39" mass="4597">MVKKISRKVNITERVKHIKAGDFRLMAEIPGFYFICKDL</sequence>
<evidence type="ECO:0000313" key="1">
    <source>
        <dbReference type="EMBL" id="GBF34395.1"/>
    </source>
</evidence>
<name>A0A2L2XDU5_9FIRM</name>
<reference evidence="2" key="1">
    <citation type="submission" date="2018-02" db="EMBL/GenBank/DDBJ databases">
        <title>Genome sequence of Desulfocucumis palustris strain NAW-5.</title>
        <authorList>
            <person name="Watanabe M."/>
            <person name="Kojima H."/>
            <person name="Fukui M."/>
        </authorList>
    </citation>
    <scope>NUCLEOTIDE SEQUENCE [LARGE SCALE GENOMIC DNA]</scope>
    <source>
        <strain evidence="2">NAW-5</strain>
    </source>
</reference>
<protein>
    <submittedName>
        <fullName evidence="1">Uncharacterized protein</fullName>
    </submittedName>
</protein>
<organism evidence="1 2">
    <name type="scientific">Desulfocucumis palustris</name>
    <dbReference type="NCBI Taxonomy" id="1898651"/>
    <lineage>
        <taxon>Bacteria</taxon>
        <taxon>Bacillati</taxon>
        <taxon>Bacillota</taxon>
        <taxon>Clostridia</taxon>
        <taxon>Eubacteriales</taxon>
        <taxon>Desulfocucumaceae</taxon>
        <taxon>Desulfocucumis</taxon>
    </lineage>
</organism>
<proteinExistence type="predicted"/>
<gene>
    <name evidence="1" type="ORF">DCCM_3508</name>
</gene>
<comment type="caution">
    <text evidence="1">The sequence shown here is derived from an EMBL/GenBank/DDBJ whole genome shotgun (WGS) entry which is preliminary data.</text>
</comment>
<keyword evidence="2" id="KW-1185">Reference proteome</keyword>
<dbReference type="EMBL" id="BFAV01000140">
    <property type="protein sequence ID" value="GBF34395.1"/>
    <property type="molecule type" value="Genomic_DNA"/>
</dbReference>
<dbReference type="AlphaFoldDB" id="A0A2L2XDU5"/>
<evidence type="ECO:0000313" key="2">
    <source>
        <dbReference type="Proteomes" id="UP000239549"/>
    </source>
</evidence>